<protein>
    <submittedName>
        <fullName evidence="2">Uncharacterized protein</fullName>
    </submittedName>
</protein>
<feature type="region of interest" description="Disordered" evidence="1">
    <location>
        <begin position="1"/>
        <end position="21"/>
    </location>
</feature>
<evidence type="ECO:0000313" key="2">
    <source>
        <dbReference type="EMBL" id="GBM08299.1"/>
    </source>
</evidence>
<name>A0A4Y2CW28_ARAVE</name>
<dbReference type="Proteomes" id="UP000499080">
    <property type="component" value="Unassembled WGS sequence"/>
</dbReference>
<feature type="region of interest" description="Disordered" evidence="1">
    <location>
        <begin position="48"/>
        <end position="68"/>
    </location>
</feature>
<sequence length="86" mass="9920">MPRKWYKKTEKNIPTQTTTHHLPPLQYLPNLLPDIDTLELAIENPGAAISSRKSAPIPQGSVQSRVPKRIMGERQWFTCKQHHPLR</sequence>
<organism evidence="2 3">
    <name type="scientific">Araneus ventricosus</name>
    <name type="common">Orbweaver spider</name>
    <name type="synonym">Epeira ventricosa</name>
    <dbReference type="NCBI Taxonomy" id="182803"/>
    <lineage>
        <taxon>Eukaryota</taxon>
        <taxon>Metazoa</taxon>
        <taxon>Ecdysozoa</taxon>
        <taxon>Arthropoda</taxon>
        <taxon>Chelicerata</taxon>
        <taxon>Arachnida</taxon>
        <taxon>Araneae</taxon>
        <taxon>Araneomorphae</taxon>
        <taxon>Entelegynae</taxon>
        <taxon>Araneoidea</taxon>
        <taxon>Araneidae</taxon>
        <taxon>Araneus</taxon>
    </lineage>
</organism>
<gene>
    <name evidence="2" type="ORF">AVEN_101430_1</name>
</gene>
<evidence type="ECO:0000256" key="1">
    <source>
        <dbReference type="SAM" id="MobiDB-lite"/>
    </source>
</evidence>
<reference evidence="2 3" key="1">
    <citation type="journal article" date="2019" name="Sci. Rep.">
        <title>Orb-weaving spider Araneus ventricosus genome elucidates the spidroin gene catalogue.</title>
        <authorList>
            <person name="Kono N."/>
            <person name="Nakamura H."/>
            <person name="Ohtoshi R."/>
            <person name="Moran D.A.P."/>
            <person name="Shinohara A."/>
            <person name="Yoshida Y."/>
            <person name="Fujiwara M."/>
            <person name="Mori M."/>
            <person name="Tomita M."/>
            <person name="Arakawa K."/>
        </authorList>
    </citation>
    <scope>NUCLEOTIDE SEQUENCE [LARGE SCALE GENOMIC DNA]</scope>
</reference>
<dbReference type="AlphaFoldDB" id="A0A4Y2CW28"/>
<comment type="caution">
    <text evidence="2">The sequence shown here is derived from an EMBL/GenBank/DDBJ whole genome shotgun (WGS) entry which is preliminary data.</text>
</comment>
<keyword evidence="3" id="KW-1185">Reference proteome</keyword>
<dbReference type="EMBL" id="BGPR01000255">
    <property type="protein sequence ID" value="GBM08299.1"/>
    <property type="molecule type" value="Genomic_DNA"/>
</dbReference>
<accession>A0A4Y2CW28</accession>
<evidence type="ECO:0000313" key="3">
    <source>
        <dbReference type="Proteomes" id="UP000499080"/>
    </source>
</evidence>
<proteinExistence type="predicted"/>